<comment type="caution">
    <text evidence="2">The sequence shown here is derived from an EMBL/GenBank/DDBJ whole genome shotgun (WGS) entry which is preliminary data.</text>
</comment>
<dbReference type="EMBL" id="JAATEJ010000009">
    <property type="protein sequence ID" value="NJP44536.1"/>
    <property type="molecule type" value="Genomic_DNA"/>
</dbReference>
<organism evidence="2 3">
    <name type="scientific">Actinacidiphila epipremni</name>
    <dbReference type="NCBI Taxonomy" id="2053013"/>
    <lineage>
        <taxon>Bacteria</taxon>
        <taxon>Bacillati</taxon>
        <taxon>Actinomycetota</taxon>
        <taxon>Actinomycetes</taxon>
        <taxon>Kitasatosporales</taxon>
        <taxon>Streptomycetaceae</taxon>
        <taxon>Actinacidiphila</taxon>
    </lineage>
</organism>
<reference evidence="2 3" key="1">
    <citation type="submission" date="2020-03" db="EMBL/GenBank/DDBJ databases">
        <title>WGS of actinomycetes isolated from Thailand.</title>
        <authorList>
            <person name="Thawai C."/>
        </authorList>
    </citation>
    <scope>NUCLEOTIDE SEQUENCE [LARGE SCALE GENOMIC DNA]</scope>
    <source>
        <strain evidence="2 3">PRB2-1</strain>
    </source>
</reference>
<keyword evidence="3" id="KW-1185">Reference proteome</keyword>
<dbReference type="Proteomes" id="UP000734511">
    <property type="component" value="Unassembled WGS sequence"/>
</dbReference>
<dbReference type="RefSeq" id="WP_167983398.1">
    <property type="nucleotide sequence ID" value="NZ_JAATEJ010000009.1"/>
</dbReference>
<evidence type="ECO:0000313" key="3">
    <source>
        <dbReference type="Proteomes" id="UP000734511"/>
    </source>
</evidence>
<dbReference type="Pfam" id="PF12802">
    <property type="entry name" value="MarR_2"/>
    <property type="match status" value="1"/>
</dbReference>
<dbReference type="PANTHER" id="PTHR33164">
    <property type="entry name" value="TRANSCRIPTIONAL REGULATOR, MARR FAMILY"/>
    <property type="match status" value="1"/>
</dbReference>
<dbReference type="PROSITE" id="PS50995">
    <property type="entry name" value="HTH_MARR_2"/>
    <property type="match status" value="1"/>
</dbReference>
<evidence type="ECO:0000313" key="2">
    <source>
        <dbReference type="EMBL" id="NJP44536.1"/>
    </source>
</evidence>
<dbReference type="SMART" id="SM00347">
    <property type="entry name" value="HTH_MARR"/>
    <property type="match status" value="1"/>
</dbReference>
<dbReference type="InterPro" id="IPR000835">
    <property type="entry name" value="HTH_MarR-typ"/>
</dbReference>
<sequence length="152" mass="17002">MAADSPHPRPDRLRALPSRLLGLASMRADRLIGDGLAAVGARKWHYAVLATLQEYGPASQSELSRRSGIYRSDMVAVLNLLADEGHVERTPDPADRRRNVITITESGRRRLAHLDALLADLQKQLLAPLDEHERGELVRLLRKLTGREDEEM</sequence>
<name>A0ABX0ZSG9_9ACTN</name>
<dbReference type="InterPro" id="IPR036388">
    <property type="entry name" value="WH-like_DNA-bd_sf"/>
</dbReference>
<protein>
    <submittedName>
        <fullName evidence="2">MarR family transcriptional regulator</fullName>
    </submittedName>
</protein>
<feature type="domain" description="HTH marR-type" evidence="1">
    <location>
        <begin position="14"/>
        <end position="146"/>
    </location>
</feature>
<proteinExistence type="predicted"/>
<accession>A0ABX0ZSG9</accession>
<gene>
    <name evidence="2" type="ORF">HCN08_14200</name>
</gene>
<dbReference type="InterPro" id="IPR039422">
    <property type="entry name" value="MarR/SlyA-like"/>
</dbReference>
<dbReference type="InterPro" id="IPR036390">
    <property type="entry name" value="WH_DNA-bd_sf"/>
</dbReference>
<dbReference type="SUPFAM" id="SSF46785">
    <property type="entry name" value="Winged helix' DNA-binding domain"/>
    <property type="match status" value="1"/>
</dbReference>
<evidence type="ECO:0000259" key="1">
    <source>
        <dbReference type="PROSITE" id="PS50995"/>
    </source>
</evidence>
<dbReference type="Gene3D" id="1.10.10.10">
    <property type="entry name" value="Winged helix-like DNA-binding domain superfamily/Winged helix DNA-binding domain"/>
    <property type="match status" value="1"/>
</dbReference>
<dbReference type="PANTHER" id="PTHR33164:SF43">
    <property type="entry name" value="HTH-TYPE TRANSCRIPTIONAL REPRESSOR YETL"/>
    <property type="match status" value="1"/>
</dbReference>
<dbReference type="PRINTS" id="PR00598">
    <property type="entry name" value="HTHMARR"/>
</dbReference>